<dbReference type="AlphaFoldDB" id="A0AAV8Z6V1"/>
<dbReference type="PANTHER" id="PTHR47326:SF1">
    <property type="entry name" value="HTH PSQ-TYPE DOMAIN-CONTAINING PROTEIN"/>
    <property type="match status" value="1"/>
</dbReference>
<protein>
    <submittedName>
        <fullName evidence="2">Uncharacterized protein</fullName>
    </submittedName>
</protein>
<dbReference type="PANTHER" id="PTHR47326">
    <property type="entry name" value="TRANSPOSABLE ELEMENT TC3 TRANSPOSASE-LIKE PROTEIN"/>
    <property type="match status" value="1"/>
</dbReference>
<name>A0AAV8Z6V1_9CUCU</name>
<gene>
    <name evidence="2" type="ORF">NQ318_019663</name>
</gene>
<evidence type="ECO:0000313" key="3">
    <source>
        <dbReference type="Proteomes" id="UP001162162"/>
    </source>
</evidence>
<sequence>MAGYPDMNDEWWAEAVWPDYLLSAYQRVPLVEEFTPNGFPSRNVSITAACITNNFNHKETDGEEAAPSVLRHSAFPSQRKISTSYSILMVHYHARLTPPSFPSAPPHDMRKCTQVPPSARAPRRSGGRNRLPLGPPRSSFEVLEGDLAKTIRFSGLCPLYADRVAVFTVSRIENKFREFGNVTDIPKSGRKRILDDERELDILLYIQDNPHKPTRQVAADNDVSKTSILRLPKNEKYRPYKIHLVPELNDDDPDRRL</sequence>
<evidence type="ECO:0000256" key="1">
    <source>
        <dbReference type="SAM" id="MobiDB-lite"/>
    </source>
</evidence>
<organism evidence="2 3">
    <name type="scientific">Aromia moschata</name>
    <dbReference type="NCBI Taxonomy" id="1265417"/>
    <lineage>
        <taxon>Eukaryota</taxon>
        <taxon>Metazoa</taxon>
        <taxon>Ecdysozoa</taxon>
        <taxon>Arthropoda</taxon>
        <taxon>Hexapoda</taxon>
        <taxon>Insecta</taxon>
        <taxon>Pterygota</taxon>
        <taxon>Neoptera</taxon>
        <taxon>Endopterygota</taxon>
        <taxon>Coleoptera</taxon>
        <taxon>Polyphaga</taxon>
        <taxon>Cucujiformia</taxon>
        <taxon>Chrysomeloidea</taxon>
        <taxon>Cerambycidae</taxon>
        <taxon>Cerambycinae</taxon>
        <taxon>Callichromatini</taxon>
        <taxon>Aromia</taxon>
    </lineage>
</organism>
<feature type="region of interest" description="Disordered" evidence="1">
    <location>
        <begin position="99"/>
        <end position="136"/>
    </location>
</feature>
<dbReference type="Proteomes" id="UP001162162">
    <property type="component" value="Unassembled WGS sequence"/>
</dbReference>
<proteinExistence type="predicted"/>
<comment type="caution">
    <text evidence="2">The sequence shown here is derived from an EMBL/GenBank/DDBJ whole genome shotgun (WGS) entry which is preliminary data.</text>
</comment>
<keyword evidence="3" id="KW-1185">Reference proteome</keyword>
<evidence type="ECO:0000313" key="2">
    <source>
        <dbReference type="EMBL" id="KAJ8958895.1"/>
    </source>
</evidence>
<reference evidence="2" key="1">
    <citation type="journal article" date="2023" name="Insect Mol. Biol.">
        <title>Genome sequencing provides insights into the evolution of gene families encoding plant cell wall-degrading enzymes in longhorned beetles.</title>
        <authorList>
            <person name="Shin N.R."/>
            <person name="Okamura Y."/>
            <person name="Kirsch R."/>
            <person name="Pauchet Y."/>
        </authorList>
    </citation>
    <scope>NUCLEOTIDE SEQUENCE</scope>
    <source>
        <strain evidence="2">AMC_N1</strain>
    </source>
</reference>
<accession>A0AAV8Z6V1</accession>
<dbReference type="EMBL" id="JAPWTK010000015">
    <property type="protein sequence ID" value="KAJ8958895.1"/>
    <property type="molecule type" value="Genomic_DNA"/>
</dbReference>